<sequence>MLLVPVCVVLMSLEGALGGGYPSIAQPLPQVQYMQPMMKGPHGPPFREGKGQHLDGPPLMSPGEAGPPGKPGPRAHRGHQEFQENQGSEYREVRPGAGRTGPQGPPRTPRPARARGPAAERETGVPRRPGAPRGPRGARAERKPGYPRRARPEGGERERRSGSAGAPRELRPPGSCRAPASRAQANQGLLGCRERSAPKGTEERQESRASLGIRGLLASRALWGPRGRGDPGQRALQGSPDPAAPKERLESEGFPGHPAPRATAGPGRSGRMGTGA</sequence>
<keyword evidence="2" id="KW-0732">Signal</keyword>
<protein>
    <submittedName>
        <fullName evidence="3">Uncharacterized protein</fullName>
    </submittedName>
</protein>
<name>A0A9D3MXZ0_ANGAN</name>
<evidence type="ECO:0000313" key="3">
    <source>
        <dbReference type="EMBL" id="KAG5855861.1"/>
    </source>
</evidence>
<proteinExistence type="predicted"/>
<evidence type="ECO:0000256" key="2">
    <source>
        <dbReference type="SAM" id="SignalP"/>
    </source>
</evidence>
<feature type="region of interest" description="Disordered" evidence="1">
    <location>
        <begin position="38"/>
        <end position="276"/>
    </location>
</feature>
<dbReference type="AlphaFoldDB" id="A0A9D3MXZ0"/>
<evidence type="ECO:0000256" key="1">
    <source>
        <dbReference type="SAM" id="MobiDB-lite"/>
    </source>
</evidence>
<keyword evidence="4" id="KW-1185">Reference proteome</keyword>
<feature type="compositionally biased region" description="Basic and acidic residues" evidence="1">
    <location>
        <begin position="138"/>
        <end position="161"/>
    </location>
</feature>
<accession>A0A9D3MXZ0</accession>
<evidence type="ECO:0000313" key="4">
    <source>
        <dbReference type="Proteomes" id="UP001044222"/>
    </source>
</evidence>
<organism evidence="3 4">
    <name type="scientific">Anguilla anguilla</name>
    <name type="common">European freshwater eel</name>
    <name type="synonym">Muraena anguilla</name>
    <dbReference type="NCBI Taxonomy" id="7936"/>
    <lineage>
        <taxon>Eukaryota</taxon>
        <taxon>Metazoa</taxon>
        <taxon>Chordata</taxon>
        <taxon>Craniata</taxon>
        <taxon>Vertebrata</taxon>
        <taxon>Euteleostomi</taxon>
        <taxon>Actinopterygii</taxon>
        <taxon>Neopterygii</taxon>
        <taxon>Teleostei</taxon>
        <taxon>Anguilliformes</taxon>
        <taxon>Anguillidae</taxon>
        <taxon>Anguilla</taxon>
    </lineage>
</organism>
<feature type="chain" id="PRO_5039359785" evidence="2">
    <location>
        <begin position="19"/>
        <end position="276"/>
    </location>
</feature>
<feature type="compositionally biased region" description="Basic and acidic residues" evidence="1">
    <location>
        <begin position="192"/>
        <end position="207"/>
    </location>
</feature>
<dbReference type="EMBL" id="JAFIRN010000001">
    <property type="protein sequence ID" value="KAG5855861.1"/>
    <property type="molecule type" value="Genomic_DNA"/>
</dbReference>
<feature type="compositionally biased region" description="Gly residues" evidence="1">
    <location>
        <begin position="267"/>
        <end position="276"/>
    </location>
</feature>
<reference evidence="3" key="1">
    <citation type="submission" date="2021-01" db="EMBL/GenBank/DDBJ databases">
        <title>A chromosome-scale assembly of European eel, Anguilla anguilla.</title>
        <authorList>
            <person name="Henkel C."/>
            <person name="Jong-Raadsen S.A."/>
            <person name="Dufour S."/>
            <person name="Weltzien F.-A."/>
            <person name="Palstra A.P."/>
            <person name="Pelster B."/>
            <person name="Spaink H.P."/>
            <person name="Van Den Thillart G.E."/>
            <person name="Jansen H."/>
            <person name="Zahm M."/>
            <person name="Klopp C."/>
            <person name="Cedric C."/>
            <person name="Louis A."/>
            <person name="Berthelot C."/>
            <person name="Parey E."/>
            <person name="Roest Crollius H."/>
            <person name="Montfort J."/>
            <person name="Robinson-Rechavi M."/>
            <person name="Bucao C."/>
            <person name="Bouchez O."/>
            <person name="Gislard M."/>
            <person name="Lluch J."/>
            <person name="Milhes M."/>
            <person name="Lampietro C."/>
            <person name="Lopez Roques C."/>
            <person name="Donnadieu C."/>
            <person name="Braasch I."/>
            <person name="Desvignes T."/>
            <person name="Postlethwait J."/>
            <person name="Bobe J."/>
            <person name="Guiguen Y."/>
            <person name="Dirks R."/>
        </authorList>
    </citation>
    <scope>NUCLEOTIDE SEQUENCE</scope>
    <source>
        <strain evidence="3">Tag_6206</strain>
        <tissue evidence="3">Liver</tissue>
    </source>
</reference>
<dbReference type="Proteomes" id="UP001044222">
    <property type="component" value="Unassembled WGS sequence"/>
</dbReference>
<gene>
    <name evidence="3" type="ORF">ANANG_G00001170</name>
</gene>
<comment type="caution">
    <text evidence="3">The sequence shown here is derived from an EMBL/GenBank/DDBJ whole genome shotgun (WGS) entry which is preliminary data.</text>
</comment>
<feature type="compositionally biased region" description="Low complexity" evidence="1">
    <location>
        <begin position="126"/>
        <end position="137"/>
    </location>
</feature>
<feature type="signal peptide" evidence="2">
    <location>
        <begin position="1"/>
        <end position="18"/>
    </location>
</feature>